<dbReference type="Gene3D" id="2.60.120.260">
    <property type="entry name" value="Galactose-binding domain-like"/>
    <property type="match status" value="1"/>
</dbReference>
<dbReference type="NCBIfam" id="NF047619">
    <property type="entry name" value="NADase_discoid"/>
    <property type="match status" value="1"/>
</dbReference>
<name>A0ABP2S6L9_LEPBO</name>
<proteinExistence type="predicted"/>
<evidence type="ECO:0000313" key="3">
    <source>
        <dbReference type="Proteomes" id="UP000002837"/>
    </source>
</evidence>
<reference evidence="2" key="1">
    <citation type="submission" date="2012-09" db="EMBL/GenBank/DDBJ databases">
        <authorList>
            <person name="Harkins D.M."/>
            <person name="Durkin A.S."/>
            <person name="Brinkac L.M."/>
            <person name="Selengut J.D."/>
            <person name="Sanka R."/>
            <person name="DePew J."/>
            <person name="Purushe J."/>
            <person name="Picardeau M."/>
            <person name="Werts C."/>
            <person name="Goarant C."/>
            <person name="Vinetz J.M."/>
            <person name="Sutton G.G."/>
            <person name="Nelson W.C."/>
            <person name="Fouts D.E."/>
        </authorList>
    </citation>
    <scope>NUCLEOTIDE SEQUENCE [LARGE SCALE GENOMIC DNA]</scope>
    <source>
        <strain evidence="2">200801926</strain>
    </source>
</reference>
<sequence length="519" mass="59120">MKARKIFPGRIPFMNLKIHFLLTFFFLVFASGSCKKELSVSMATSTSLSDKLAFAALGEGGWKPEEGAEFVKLHFYPDEGFQLKRMEVDSCKGEFTDEVTVYINFDELSATANLSNKKGVVSFEKAVFARSVTINFRKNKDLCIGQIRFYDEKDKQFSLKLPKIVEGSVIASETLSPVQSYDAMNLFDSRYEYAWASDDRKGKGVGVTLDFQFSERQTITKIKIWNGYQRSDQHCYSNGRLKEATLTGDNGYNQKIQVQDILGPQEIQLEKLFEGKNLRLTVTDIYAGKMYKGIVLSEIRFGEKKNWILIDPIKRSQSIAESNHLQFTASNLDKILNRGLIGSEISRAPFEDQNTQTIESAETEELDPERRVGSDWSLRIRSDGSFFMEGNTRDQNDLGQKVFPTSSILLTDFIPGKILHKTSKFYAIGNYEVKEATSEGLKLRVFGYMRKYSSSFETDKDMDCNGCGRDCNMGNQDPNKKEVIFQDFITIKNLNGNIYVQNTSPSRKLDFRILKMNLE</sequence>
<protein>
    <submittedName>
        <fullName evidence="2">Lipoprotein</fullName>
    </submittedName>
</protein>
<accession>A0ABP2S6L9</accession>
<dbReference type="Proteomes" id="UP000002837">
    <property type="component" value="Unassembled WGS sequence"/>
</dbReference>
<dbReference type="PROSITE" id="PS51257">
    <property type="entry name" value="PROKAR_LIPOPROTEIN"/>
    <property type="match status" value="1"/>
</dbReference>
<evidence type="ECO:0000259" key="1">
    <source>
        <dbReference type="Pfam" id="PF25302"/>
    </source>
</evidence>
<organism evidence="2 3">
    <name type="scientific">Leptospira borgpetersenii str. 200801926</name>
    <dbReference type="NCBI Taxonomy" id="1193009"/>
    <lineage>
        <taxon>Bacteria</taxon>
        <taxon>Pseudomonadati</taxon>
        <taxon>Spirochaetota</taxon>
        <taxon>Spirochaetia</taxon>
        <taxon>Leptospirales</taxon>
        <taxon>Leptospiraceae</taxon>
        <taxon>Leptospira</taxon>
    </lineage>
</organism>
<comment type="caution">
    <text evidence="2">The sequence shown here is derived from an EMBL/GenBank/DDBJ whole genome shotgun (WGS) entry which is preliminary data.</text>
</comment>
<dbReference type="InterPro" id="IPR057561">
    <property type="entry name" value="NADase_transloc"/>
</dbReference>
<keyword evidence="3" id="KW-1185">Reference proteome</keyword>
<dbReference type="EMBL" id="AKWJ02000023">
    <property type="protein sequence ID" value="EKP13811.1"/>
    <property type="molecule type" value="Genomic_DNA"/>
</dbReference>
<dbReference type="Pfam" id="PF25302">
    <property type="entry name" value="NADase_transloc"/>
    <property type="match status" value="1"/>
</dbReference>
<gene>
    <name evidence="2" type="ORF">LEP1GSC128_0736</name>
</gene>
<evidence type="ECO:0000313" key="2">
    <source>
        <dbReference type="EMBL" id="EKP13811.1"/>
    </source>
</evidence>
<feature type="domain" description="NAD glycohydrolase translocation F5/8 type C" evidence="1">
    <location>
        <begin position="178"/>
        <end position="301"/>
    </location>
</feature>
<keyword evidence="2" id="KW-0449">Lipoprotein</keyword>